<evidence type="ECO:0000313" key="2">
    <source>
        <dbReference type="EMBL" id="GGD18347.1"/>
    </source>
</evidence>
<dbReference type="Proteomes" id="UP000613582">
    <property type="component" value="Unassembled WGS sequence"/>
</dbReference>
<evidence type="ECO:0000313" key="3">
    <source>
        <dbReference type="Proteomes" id="UP000613582"/>
    </source>
</evidence>
<accession>A0A8J2V7W2</accession>
<evidence type="ECO:0000259" key="1">
    <source>
        <dbReference type="Pfam" id="PF05239"/>
    </source>
</evidence>
<dbReference type="PANTHER" id="PTHR36505:SF1">
    <property type="entry name" value="BLR1072 PROTEIN"/>
    <property type="match status" value="1"/>
</dbReference>
<dbReference type="InterPro" id="IPR011033">
    <property type="entry name" value="PRC_barrel-like_sf"/>
</dbReference>
<dbReference type="AlphaFoldDB" id="A0A8J2V7W2"/>
<dbReference type="PANTHER" id="PTHR36505">
    <property type="entry name" value="BLR1072 PROTEIN"/>
    <property type="match status" value="1"/>
</dbReference>
<gene>
    <name evidence="2" type="ORF">GCM10011342_28790</name>
</gene>
<dbReference type="Gene3D" id="2.30.30.240">
    <property type="entry name" value="PRC-barrel domain"/>
    <property type="match status" value="1"/>
</dbReference>
<organism evidence="2 3">
    <name type="scientific">Aquisalinus flavus</name>
    <dbReference type="NCBI Taxonomy" id="1526572"/>
    <lineage>
        <taxon>Bacteria</taxon>
        <taxon>Pseudomonadati</taxon>
        <taxon>Pseudomonadota</taxon>
        <taxon>Alphaproteobacteria</taxon>
        <taxon>Parvularculales</taxon>
        <taxon>Parvularculaceae</taxon>
        <taxon>Aquisalinus</taxon>
    </lineage>
</organism>
<protein>
    <recommendedName>
        <fullName evidence="1">PRC-barrel domain-containing protein</fullName>
    </recommendedName>
</protein>
<name>A0A8J2V7W2_9PROT</name>
<sequence length="110" mass="12280">MSNYLLSSGSITGDSVVNAQGDDLGHIKELMINPDDGKIEYAVLDFGGFLGMGDKFFAVPFTQFGVDRDNHRMVLNVEKERLKEAPGFDKDNWPDFADSEFTTSVNTFYN</sequence>
<dbReference type="RefSeq" id="WP_188160697.1">
    <property type="nucleotide sequence ID" value="NZ_BMGH01000002.1"/>
</dbReference>
<keyword evidence="3" id="KW-1185">Reference proteome</keyword>
<reference evidence="2" key="2">
    <citation type="submission" date="2020-09" db="EMBL/GenBank/DDBJ databases">
        <authorList>
            <person name="Sun Q."/>
            <person name="Zhou Y."/>
        </authorList>
    </citation>
    <scope>NUCLEOTIDE SEQUENCE</scope>
    <source>
        <strain evidence="2">CGMCC 1.12921</strain>
    </source>
</reference>
<comment type="caution">
    <text evidence="2">The sequence shown here is derived from an EMBL/GenBank/DDBJ whole genome shotgun (WGS) entry which is preliminary data.</text>
</comment>
<dbReference type="SUPFAM" id="SSF50346">
    <property type="entry name" value="PRC-barrel domain"/>
    <property type="match status" value="1"/>
</dbReference>
<feature type="domain" description="PRC-barrel" evidence="1">
    <location>
        <begin position="10"/>
        <end position="81"/>
    </location>
</feature>
<dbReference type="InterPro" id="IPR027275">
    <property type="entry name" value="PRC-brl_dom"/>
</dbReference>
<dbReference type="EMBL" id="BMGH01000002">
    <property type="protein sequence ID" value="GGD18347.1"/>
    <property type="molecule type" value="Genomic_DNA"/>
</dbReference>
<dbReference type="Pfam" id="PF05239">
    <property type="entry name" value="PRC"/>
    <property type="match status" value="1"/>
</dbReference>
<reference evidence="2" key="1">
    <citation type="journal article" date="2014" name="Int. J. Syst. Evol. Microbiol.">
        <title>Complete genome sequence of Corynebacterium casei LMG S-19264T (=DSM 44701T), isolated from a smear-ripened cheese.</title>
        <authorList>
            <consortium name="US DOE Joint Genome Institute (JGI-PGF)"/>
            <person name="Walter F."/>
            <person name="Albersmeier A."/>
            <person name="Kalinowski J."/>
            <person name="Ruckert C."/>
        </authorList>
    </citation>
    <scope>NUCLEOTIDE SEQUENCE</scope>
    <source>
        <strain evidence="2">CGMCC 1.12921</strain>
    </source>
</reference>
<proteinExistence type="predicted"/>